<proteinExistence type="inferred from homology"/>
<organism evidence="3 4">
    <name type="scientific">Nocardia fluminea</name>
    <dbReference type="NCBI Taxonomy" id="134984"/>
    <lineage>
        <taxon>Bacteria</taxon>
        <taxon>Bacillati</taxon>
        <taxon>Actinomycetota</taxon>
        <taxon>Actinomycetes</taxon>
        <taxon>Mycobacteriales</taxon>
        <taxon>Nocardiaceae</taxon>
        <taxon>Nocardia</taxon>
    </lineage>
</organism>
<dbReference type="InterPro" id="IPR029058">
    <property type="entry name" value="AB_hydrolase_fold"/>
</dbReference>
<keyword evidence="4" id="KW-1185">Reference proteome</keyword>
<dbReference type="SUPFAM" id="SSF53474">
    <property type="entry name" value="alpha/beta-Hydrolases"/>
    <property type="match status" value="1"/>
</dbReference>
<comment type="caution">
    <text evidence="3">The sequence shown here is derived from an EMBL/GenBank/DDBJ whole genome shotgun (WGS) entry which is preliminary data.</text>
</comment>
<dbReference type="InterPro" id="IPR002925">
    <property type="entry name" value="Dienelactn_hydro"/>
</dbReference>
<dbReference type="AlphaFoldDB" id="A0A2N3WXK3"/>
<dbReference type="PANTHER" id="PTHR22946:SF0">
    <property type="entry name" value="DIENELACTONE HYDROLASE DOMAIN-CONTAINING PROTEIN"/>
    <property type="match status" value="1"/>
</dbReference>
<dbReference type="Pfam" id="PF01738">
    <property type="entry name" value="DLH"/>
    <property type="match status" value="1"/>
</dbReference>
<dbReference type="PANTHER" id="PTHR22946">
    <property type="entry name" value="DIENELACTONE HYDROLASE DOMAIN-CONTAINING PROTEIN-RELATED"/>
    <property type="match status" value="1"/>
</dbReference>
<dbReference type="InterPro" id="IPR050261">
    <property type="entry name" value="FrsA_esterase"/>
</dbReference>
<comment type="similarity">
    <text evidence="1">Belongs to the AB hydrolase superfamily.</text>
</comment>
<accession>A0A2N3WXK3</accession>
<keyword evidence="3" id="KW-0378">Hydrolase</keyword>
<evidence type="ECO:0000259" key="2">
    <source>
        <dbReference type="Pfam" id="PF01738"/>
    </source>
</evidence>
<name>A0A2N3WXK3_9NOCA</name>
<evidence type="ECO:0000313" key="3">
    <source>
        <dbReference type="EMBL" id="PKV98578.1"/>
    </source>
</evidence>
<reference evidence="3 4" key="1">
    <citation type="submission" date="2017-12" db="EMBL/GenBank/DDBJ databases">
        <title>Sequencing the genomes of 1000 Actinobacteria strains.</title>
        <authorList>
            <person name="Klenk H.-P."/>
        </authorList>
    </citation>
    <scope>NUCLEOTIDE SEQUENCE [LARGE SCALE GENOMIC DNA]</scope>
    <source>
        <strain evidence="3 4">DSM 44489</strain>
    </source>
</reference>
<protein>
    <submittedName>
        <fullName evidence="3">Dienelactone hydrolase</fullName>
    </submittedName>
</protein>
<evidence type="ECO:0000256" key="1">
    <source>
        <dbReference type="ARBA" id="ARBA00008645"/>
    </source>
</evidence>
<dbReference type="Proteomes" id="UP000233766">
    <property type="component" value="Unassembled WGS sequence"/>
</dbReference>
<sequence length="307" mass="32766">MSGASPGRRIAASTTRSRSRRSWVCEVRAAAYHSVGLTDTVFCLRQNSKLAGSEITTVDLMATVTTRTVQYLADGLTMAGHLTLPAGDERRPAVLLGPEGPGLSDVERRRAEALAELGYVTLAFDLHGGQYLADPEAMLARCMPLLDDPGRMRDIGYAALDVLRAEPRTDPGRIAAIGYGTGGAIALELGRAGVDLRAIATVNGLITGRPGEAARIRCPVWAGVGSEDPIMSAAKREAFATEMQSAGLDWRLVVYGGALHAFHHPPVDQPVVPGVGYHARHAQRAWRDVVELLDENLNDKAKIIVGS</sequence>
<dbReference type="GO" id="GO:0016787">
    <property type="term" value="F:hydrolase activity"/>
    <property type="evidence" value="ECO:0007669"/>
    <property type="project" value="UniProtKB-KW"/>
</dbReference>
<evidence type="ECO:0000313" key="4">
    <source>
        <dbReference type="Proteomes" id="UP000233766"/>
    </source>
</evidence>
<feature type="domain" description="Dienelactone hydrolase" evidence="2">
    <location>
        <begin position="79"/>
        <end position="295"/>
    </location>
</feature>
<dbReference type="EMBL" id="PJMW01000001">
    <property type="protein sequence ID" value="PKV98578.1"/>
    <property type="molecule type" value="Genomic_DNA"/>
</dbReference>
<dbReference type="Gene3D" id="3.40.50.1820">
    <property type="entry name" value="alpha/beta hydrolase"/>
    <property type="match status" value="1"/>
</dbReference>
<gene>
    <name evidence="3" type="ORF">ATK86_0599</name>
</gene>